<proteinExistence type="predicted"/>
<sequence length="104" mass="10516">MARLSLVLFVLVSLVLPLAAAAPGDARVGTAVVFAPWTSQADVFARIGESGGALVSAGAFPFVAVATAQRPDAFASAVRAAGAWALLDPRTLGGCLVPRETARP</sequence>
<evidence type="ECO:0000313" key="2">
    <source>
        <dbReference type="EMBL" id="GGK26856.1"/>
    </source>
</evidence>
<keyword evidence="3" id="KW-1185">Reference proteome</keyword>
<organism evidence="2 3">
    <name type="scientific">Salinarimonas ramus</name>
    <dbReference type="NCBI Taxonomy" id="690164"/>
    <lineage>
        <taxon>Bacteria</taxon>
        <taxon>Pseudomonadati</taxon>
        <taxon>Pseudomonadota</taxon>
        <taxon>Alphaproteobacteria</taxon>
        <taxon>Hyphomicrobiales</taxon>
        <taxon>Salinarimonadaceae</taxon>
        <taxon>Salinarimonas</taxon>
    </lineage>
</organism>
<keyword evidence="1" id="KW-0732">Signal</keyword>
<reference evidence="2 3" key="1">
    <citation type="journal article" date="2014" name="Int. J. Syst. Evol. Microbiol.">
        <title>Complete genome sequence of Corynebacterium casei LMG S-19264T (=DSM 44701T), isolated from a smear-ripened cheese.</title>
        <authorList>
            <consortium name="US DOE Joint Genome Institute (JGI-PGF)"/>
            <person name="Walter F."/>
            <person name="Albersmeier A."/>
            <person name="Kalinowski J."/>
            <person name="Ruckert C."/>
        </authorList>
    </citation>
    <scope>NUCLEOTIDE SEQUENCE [LARGE SCALE GENOMIC DNA]</scope>
    <source>
        <strain evidence="2 3">CGMCC 1.9161</strain>
    </source>
</reference>
<evidence type="ECO:0000313" key="3">
    <source>
        <dbReference type="Proteomes" id="UP000600449"/>
    </source>
</evidence>
<accession>A0A917Q5M9</accession>
<dbReference type="Proteomes" id="UP000600449">
    <property type="component" value="Unassembled WGS sequence"/>
</dbReference>
<dbReference type="EMBL" id="BMMF01000003">
    <property type="protein sequence ID" value="GGK26856.1"/>
    <property type="molecule type" value="Genomic_DNA"/>
</dbReference>
<protein>
    <submittedName>
        <fullName evidence="2">Uncharacterized protein</fullName>
    </submittedName>
</protein>
<dbReference type="AlphaFoldDB" id="A0A917Q5M9"/>
<gene>
    <name evidence="2" type="ORF">GCM10011322_11640</name>
</gene>
<dbReference type="RefSeq" id="WP_188910568.1">
    <property type="nucleotide sequence ID" value="NZ_BMMF01000003.1"/>
</dbReference>
<evidence type="ECO:0000256" key="1">
    <source>
        <dbReference type="SAM" id="SignalP"/>
    </source>
</evidence>
<comment type="caution">
    <text evidence="2">The sequence shown here is derived from an EMBL/GenBank/DDBJ whole genome shotgun (WGS) entry which is preliminary data.</text>
</comment>
<feature type="signal peptide" evidence="1">
    <location>
        <begin position="1"/>
        <end position="21"/>
    </location>
</feature>
<feature type="chain" id="PRO_5037134373" evidence="1">
    <location>
        <begin position="22"/>
        <end position="104"/>
    </location>
</feature>
<name>A0A917Q5M9_9HYPH</name>